<accession>A0A5J4N343</accession>
<keyword evidence="3" id="KW-1185">Reference proteome</keyword>
<dbReference type="Proteomes" id="UP000324629">
    <property type="component" value="Unassembled WGS sequence"/>
</dbReference>
<dbReference type="Pfam" id="PF04818">
    <property type="entry name" value="CID"/>
    <property type="match status" value="1"/>
</dbReference>
<dbReference type="InterPro" id="IPR006569">
    <property type="entry name" value="CID_dom"/>
</dbReference>
<protein>
    <recommendedName>
        <fullName evidence="1">CID domain-containing protein</fullName>
    </recommendedName>
</protein>
<dbReference type="Gene3D" id="1.25.40.90">
    <property type="match status" value="1"/>
</dbReference>
<dbReference type="EMBL" id="QNGE01017435">
    <property type="protein sequence ID" value="KAA3669972.1"/>
    <property type="molecule type" value="Genomic_DNA"/>
</dbReference>
<sequence length="128" mass="14855">MEIPSTDNIACDQLLTLNFLLFIADTPASQLALLYVANEVLIKCTKYGVPEFKDVFPPFVIEAMKHLRPGNLVSKLTKLFKYWLHYKLFEPKFVQQLLNGLSTLSEFRSVLFTHIYSCFRTNEGEEFR</sequence>
<proteinExistence type="predicted"/>
<dbReference type="PROSITE" id="PS51391">
    <property type="entry name" value="CID"/>
    <property type="match status" value="1"/>
</dbReference>
<name>A0A5J4N343_9TREM</name>
<gene>
    <name evidence="2" type="ORF">DEA37_0009388</name>
</gene>
<comment type="caution">
    <text evidence="2">The sequence shown here is derived from an EMBL/GenBank/DDBJ whole genome shotgun (WGS) entry which is preliminary data.</text>
</comment>
<reference evidence="2 3" key="1">
    <citation type="journal article" date="2019" name="Gigascience">
        <title>Whole-genome sequence of the oriental lung fluke Paragonimus westermani.</title>
        <authorList>
            <person name="Oey H."/>
            <person name="Zakrzewski M."/>
            <person name="Narain K."/>
            <person name="Devi K.R."/>
            <person name="Agatsuma T."/>
            <person name="Nawaratna S."/>
            <person name="Gobert G.N."/>
            <person name="Jones M.K."/>
            <person name="Ragan M.A."/>
            <person name="McManus D.P."/>
            <person name="Krause L."/>
        </authorList>
    </citation>
    <scope>NUCLEOTIDE SEQUENCE [LARGE SCALE GENOMIC DNA]</scope>
    <source>
        <strain evidence="2 3">IND2009</strain>
    </source>
</reference>
<dbReference type="AlphaFoldDB" id="A0A5J4N343"/>
<evidence type="ECO:0000313" key="2">
    <source>
        <dbReference type="EMBL" id="KAA3669972.1"/>
    </source>
</evidence>
<feature type="domain" description="CID" evidence="1">
    <location>
        <begin position="1"/>
        <end position="105"/>
    </location>
</feature>
<evidence type="ECO:0000259" key="1">
    <source>
        <dbReference type="PROSITE" id="PS51391"/>
    </source>
</evidence>
<evidence type="ECO:0000313" key="3">
    <source>
        <dbReference type="Proteomes" id="UP000324629"/>
    </source>
</evidence>
<dbReference type="InterPro" id="IPR008942">
    <property type="entry name" value="ENTH_VHS"/>
</dbReference>
<organism evidence="2 3">
    <name type="scientific">Paragonimus westermani</name>
    <dbReference type="NCBI Taxonomy" id="34504"/>
    <lineage>
        <taxon>Eukaryota</taxon>
        <taxon>Metazoa</taxon>
        <taxon>Spiralia</taxon>
        <taxon>Lophotrochozoa</taxon>
        <taxon>Platyhelminthes</taxon>
        <taxon>Trematoda</taxon>
        <taxon>Digenea</taxon>
        <taxon>Plagiorchiida</taxon>
        <taxon>Troglotremata</taxon>
        <taxon>Troglotrematidae</taxon>
        <taxon>Paragonimus</taxon>
    </lineage>
</organism>